<dbReference type="EMBL" id="LGRX02001519">
    <property type="protein sequence ID" value="KAK3286042.1"/>
    <property type="molecule type" value="Genomic_DNA"/>
</dbReference>
<dbReference type="Gene3D" id="1.10.150.50">
    <property type="entry name" value="Transcription Factor, Ets-1"/>
    <property type="match status" value="1"/>
</dbReference>
<evidence type="ECO:0000313" key="4">
    <source>
        <dbReference type="Proteomes" id="UP001190700"/>
    </source>
</evidence>
<evidence type="ECO:0000259" key="2">
    <source>
        <dbReference type="Pfam" id="PF07647"/>
    </source>
</evidence>
<keyword evidence="4" id="KW-1185">Reference proteome</keyword>
<reference evidence="3 4" key="1">
    <citation type="journal article" date="2015" name="Genome Biol. Evol.">
        <title>Comparative Genomics of a Bacterivorous Green Alga Reveals Evolutionary Causalities and Consequences of Phago-Mixotrophic Mode of Nutrition.</title>
        <authorList>
            <person name="Burns J.A."/>
            <person name="Paasch A."/>
            <person name="Narechania A."/>
            <person name="Kim E."/>
        </authorList>
    </citation>
    <scope>NUCLEOTIDE SEQUENCE [LARGE SCALE GENOMIC DNA]</scope>
    <source>
        <strain evidence="3 4">PLY_AMNH</strain>
    </source>
</reference>
<name>A0AAE0GXA1_9CHLO</name>
<gene>
    <name evidence="3" type="ORF">CYMTET_6387</name>
</gene>
<dbReference type="AlphaFoldDB" id="A0AAE0GXA1"/>
<feature type="region of interest" description="Disordered" evidence="1">
    <location>
        <begin position="1"/>
        <end position="23"/>
    </location>
</feature>
<evidence type="ECO:0000313" key="3">
    <source>
        <dbReference type="EMBL" id="KAK3286042.1"/>
    </source>
</evidence>
<sequence>MGNSQSLQSIDHGDLPSKAHERHPQYSDVNFTEKAVWAIALENQLEVETYRAILDVLSLGVAEISRLTAGNAYHWFFVCRGKVFDHSHQNIEQLLAQASLQHLAPAFLQRDLELADMLHLSFDDLEALGVESSEARKKLLQLIARELDFRNGRWVYFVAQFGNSTIGINSTDADDSARQRNRIASVVADSIADAARAGCGNTRDPIDTWIKFPSTATNCTDLCGTPHKYPLLMDVEQDDSAWKKCEKPRTLAQLEQLADETPAAKHPYTWDGNNCQHFAKYLFERGYCHPRGKDPSPGC</sequence>
<dbReference type="CDD" id="cd09487">
    <property type="entry name" value="SAM_superfamily"/>
    <property type="match status" value="1"/>
</dbReference>
<dbReference type="InterPro" id="IPR013761">
    <property type="entry name" value="SAM/pointed_sf"/>
</dbReference>
<protein>
    <recommendedName>
        <fullName evidence="2">SAM domain-containing protein</fullName>
    </recommendedName>
</protein>
<dbReference type="InterPro" id="IPR001660">
    <property type="entry name" value="SAM"/>
</dbReference>
<comment type="caution">
    <text evidence="3">The sequence shown here is derived from an EMBL/GenBank/DDBJ whole genome shotgun (WGS) entry which is preliminary data.</text>
</comment>
<proteinExistence type="predicted"/>
<organism evidence="3 4">
    <name type="scientific">Cymbomonas tetramitiformis</name>
    <dbReference type="NCBI Taxonomy" id="36881"/>
    <lineage>
        <taxon>Eukaryota</taxon>
        <taxon>Viridiplantae</taxon>
        <taxon>Chlorophyta</taxon>
        <taxon>Pyramimonadophyceae</taxon>
        <taxon>Pyramimonadales</taxon>
        <taxon>Pyramimonadaceae</taxon>
        <taxon>Cymbomonas</taxon>
    </lineage>
</organism>
<feature type="compositionally biased region" description="Basic and acidic residues" evidence="1">
    <location>
        <begin position="11"/>
        <end position="23"/>
    </location>
</feature>
<evidence type="ECO:0000256" key="1">
    <source>
        <dbReference type="SAM" id="MobiDB-lite"/>
    </source>
</evidence>
<dbReference type="SUPFAM" id="SSF47769">
    <property type="entry name" value="SAM/Pointed domain"/>
    <property type="match status" value="1"/>
</dbReference>
<dbReference type="Proteomes" id="UP001190700">
    <property type="component" value="Unassembled WGS sequence"/>
</dbReference>
<feature type="domain" description="SAM" evidence="2">
    <location>
        <begin position="87"/>
        <end position="141"/>
    </location>
</feature>
<dbReference type="Pfam" id="PF07647">
    <property type="entry name" value="SAM_2"/>
    <property type="match status" value="1"/>
</dbReference>
<accession>A0AAE0GXA1</accession>